<dbReference type="Proteomes" id="UP000627155">
    <property type="component" value="Chromosome"/>
</dbReference>
<evidence type="ECO:0000313" key="7">
    <source>
        <dbReference type="Proteomes" id="UP000241209"/>
    </source>
</evidence>
<evidence type="ECO:0000313" key="5">
    <source>
        <dbReference type="EMBL" id="PTI28286.1"/>
    </source>
</evidence>
<dbReference type="GO" id="GO:0016491">
    <property type="term" value="F:oxidoreductase activity"/>
    <property type="evidence" value="ECO:0007669"/>
    <property type="project" value="UniProtKB-KW"/>
</dbReference>
<evidence type="ECO:0000313" key="6">
    <source>
        <dbReference type="EMBL" id="QRO84000.1"/>
    </source>
</evidence>
<dbReference type="InterPro" id="IPR029479">
    <property type="entry name" value="Nitroreductase"/>
</dbReference>
<comment type="cofactor">
    <cofactor evidence="1">
        <name>FMN</name>
        <dbReference type="ChEBI" id="CHEBI:58210"/>
    </cofactor>
</comment>
<dbReference type="PANTHER" id="PTHR43673:SF12">
    <property type="entry name" value="PROTEIN DRGA"/>
    <property type="match status" value="1"/>
</dbReference>
<organism evidence="5 7">
    <name type="scientific">Mammaliicoccus vitulinus</name>
    <dbReference type="NCBI Taxonomy" id="71237"/>
    <lineage>
        <taxon>Bacteria</taxon>
        <taxon>Bacillati</taxon>
        <taxon>Bacillota</taxon>
        <taxon>Bacilli</taxon>
        <taxon>Bacillales</taxon>
        <taxon>Staphylococcaceae</taxon>
        <taxon>Mammaliicoccus</taxon>
    </lineage>
</organism>
<comment type="similarity">
    <text evidence="2">Belongs to the nitroreductase family.</text>
</comment>
<dbReference type="GeneID" id="64117251"/>
<dbReference type="PANTHER" id="PTHR43673">
    <property type="entry name" value="NAD(P)H NITROREDUCTASE YDGI-RELATED"/>
    <property type="match status" value="1"/>
</dbReference>
<dbReference type="EMBL" id="CP069486">
    <property type="protein sequence ID" value="QRO84000.1"/>
    <property type="molecule type" value="Genomic_DNA"/>
</dbReference>
<name>A0A2T4PQT7_9STAP</name>
<evidence type="ECO:0000256" key="1">
    <source>
        <dbReference type="ARBA" id="ARBA00001917"/>
    </source>
</evidence>
<dbReference type="Proteomes" id="UP000241209">
    <property type="component" value="Unassembled WGS sequence"/>
</dbReference>
<evidence type="ECO:0000256" key="2">
    <source>
        <dbReference type="ARBA" id="ARBA00007118"/>
    </source>
</evidence>
<dbReference type="EMBL" id="PZFK01000031">
    <property type="protein sequence ID" value="PTI28286.1"/>
    <property type="molecule type" value="Genomic_DNA"/>
</dbReference>
<dbReference type="SUPFAM" id="SSF55469">
    <property type="entry name" value="FMN-dependent nitroreductase-like"/>
    <property type="match status" value="1"/>
</dbReference>
<dbReference type="Gene3D" id="3.40.109.10">
    <property type="entry name" value="NADH Oxidase"/>
    <property type="match status" value="1"/>
</dbReference>
<reference evidence="6 8" key="3">
    <citation type="submission" date="2021-02" db="EMBL/GenBank/DDBJ databases">
        <title>FDA dAtabase for Regulatory Grade micrObial Sequences (FDA-ARGOS): Supporting development and validation of Infectious Disease Dx tests.</title>
        <authorList>
            <person name="Sproer C."/>
            <person name="Gronow S."/>
            <person name="Severitt S."/>
            <person name="Schroder I."/>
            <person name="Tallon L."/>
            <person name="Sadzewicz L."/>
            <person name="Zhao X."/>
            <person name="Boylan J."/>
            <person name="Ott S."/>
            <person name="Bowen H."/>
            <person name="Vavikolanu K."/>
            <person name="Mehta A."/>
            <person name="Aluvathingal J."/>
            <person name="Nadendla S."/>
            <person name="Lowell S."/>
            <person name="Myers T."/>
            <person name="Yan Y."/>
            <person name="Sichtig H."/>
        </authorList>
    </citation>
    <scope>NUCLEOTIDE SEQUENCE [LARGE SCALE GENOMIC DNA]</scope>
    <source>
        <strain evidence="6 8">FDAARGOS_1207</strain>
    </source>
</reference>
<sequence length="200" mass="22707">MELTKVLENRRSVKSYEQYHLDRETIYNLLDKAALSPSAWNLQQWKVIVVDTDESKEKLYHAANKQIKIKEASATFIILGDLNAHETIGDVADDWIEHEHIPAEKREGLIETVNRFFESETNKRDEAVRGASLFAMSLMLVSEDAGYATCPMIGFDKQSVIDAFNIEDNFIPAMLMTIGKGEMTNERASRLPASSFAKFE</sequence>
<evidence type="ECO:0000313" key="8">
    <source>
        <dbReference type="Proteomes" id="UP000627155"/>
    </source>
</evidence>
<evidence type="ECO:0000256" key="3">
    <source>
        <dbReference type="ARBA" id="ARBA00023002"/>
    </source>
</evidence>
<dbReference type="RefSeq" id="WP_103322649.1">
    <property type="nucleotide sequence ID" value="NZ_BMDF01000004.1"/>
</dbReference>
<dbReference type="STRING" id="1167632.GCA_000286335_02455"/>
<dbReference type="Pfam" id="PF00881">
    <property type="entry name" value="Nitroreductase"/>
    <property type="match status" value="1"/>
</dbReference>
<evidence type="ECO:0000259" key="4">
    <source>
        <dbReference type="Pfam" id="PF00881"/>
    </source>
</evidence>
<keyword evidence="3" id="KW-0560">Oxidoreductase</keyword>
<feature type="domain" description="Nitroreductase" evidence="4">
    <location>
        <begin position="8"/>
        <end position="180"/>
    </location>
</feature>
<reference evidence="5 7" key="1">
    <citation type="journal article" date="2016" name="Front. Microbiol.">
        <title>Comprehensive Phylogenetic Analysis of Bovine Non-aureus Staphylococci Species Based on Whole-Genome Sequencing.</title>
        <authorList>
            <person name="Naushad S."/>
            <person name="Barkema H.W."/>
            <person name="Luby C."/>
            <person name="Condas L.A."/>
            <person name="Nobrega D.B."/>
            <person name="Carson D.A."/>
            <person name="De Buck J."/>
        </authorList>
    </citation>
    <scope>NUCLEOTIDE SEQUENCE [LARGE SCALE GENOMIC DNA]</scope>
    <source>
        <strain evidence="5 7">SNUC 2204</strain>
    </source>
</reference>
<accession>A0A2T4PQT7</accession>
<dbReference type="OrthoDB" id="9782629at2"/>
<gene>
    <name evidence="5" type="ORF">BU072_11910</name>
    <name evidence="6" type="ORF">I6J37_07165</name>
</gene>
<proteinExistence type="inferred from homology"/>
<dbReference type="AlphaFoldDB" id="A0A2T4PQT7"/>
<reference evidence="5" key="2">
    <citation type="submission" date="2018-03" db="EMBL/GenBank/DDBJ databases">
        <authorList>
            <person name="Keele B.F."/>
        </authorList>
    </citation>
    <scope>NUCLEOTIDE SEQUENCE</scope>
    <source>
        <strain evidence="5">SNUC 2204</strain>
    </source>
</reference>
<protein>
    <submittedName>
        <fullName evidence="5">Nitroreductase family protein</fullName>
    </submittedName>
</protein>
<dbReference type="InterPro" id="IPR000415">
    <property type="entry name" value="Nitroreductase-like"/>
</dbReference>
<keyword evidence="8" id="KW-1185">Reference proteome</keyword>